<dbReference type="AlphaFoldDB" id="A0A182MVJ1"/>
<proteinExistence type="predicted"/>
<protein>
    <submittedName>
        <fullName evidence="1">Uncharacterized protein</fullName>
    </submittedName>
</protein>
<evidence type="ECO:0000313" key="2">
    <source>
        <dbReference type="Proteomes" id="UP000075883"/>
    </source>
</evidence>
<dbReference type="VEuPathDB" id="VectorBase:ACUA027287"/>
<dbReference type="EMBL" id="AXCM01011342">
    <property type="status" value="NOT_ANNOTATED_CDS"/>
    <property type="molecule type" value="Genomic_DNA"/>
</dbReference>
<dbReference type="EnsemblMetazoa" id="ACUA027287-RA">
    <property type="protein sequence ID" value="ACUA027287-PA"/>
    <property type="gene ID" value="ACUA027287"/>
</dbReference>
<organism evidence="1 2">
    <name type="scientific">Anopheles culicifacies</name>
    <dbReference type="NCBI Taxonomy" id="139723"/>
    <lineage>
        <taxon>Eukaryota</taxon>
        <taxon>Metazoa</taxon>
        <taxon>Ecdysozoa</taxon>
        <taxon>Arthropoda</taxon>
        <taxon>Hexapoda</taxon>
        <taxon>Insecta</taxon>
        <taxon>Pterygota</taxon>
        <taxon>Neoptera</taxon>
        <taxon>Endopterygota</taxon>
        <taxon>Diptera</taxon>
        <taxon>Nematocera</taxon>
        <taxon>Culicoidea</taxon>
        <taxon>Culicidae</taxon>
        <taxon>Anophelinae</taxon>
        <taxon>Anopheles</taxon>
        <taxon>culicifacies species complex</taxon>
    </lineage>
</organism>
<evidence type="ECO:0000313" key="1">
    <source>
        <dbReference type="EnsemblMetazoa" id="ACUA027287-PA"/>
    </source>
</evidence>
<keyword evidence="2" id="KW-1185">Reference proteome</keyword>
<accession>A0A182MVJ1</accession>
<name>A0A182MVJ1_9DIPT</name>
<sequence>MSSTCSMPAVMLKPSRRERIRGSSEATSDMLEIAGRYGFGAGRCCCRRHIERYALAQCHHATEPTGGHAVTPTVGGTVLQQLATEHALALKIGKNRQPPLSLIGL</sequence>
<dbReference type="Proteomes" id="UP000075883">
    <property type="component" value="Unassembled WGS sequence"/>
</dbReference>
<reference evidence="1" key="2">
    <citation type="submission" date="2020-05" db="UniProtKB">
        <authorList>
            <consortium name="EnsemblMetazoa"/>
        </authorList>
    </citation>
    <scope>IDENTIFICATION</scope>
    <source>
        <strain evidence="1">A-37</strain>
    </source>
</reference>
<reference evidence="2" key="1">
    <citation type="submission" date="2013-09" db="EMBL/GenBank/DDBJ databases">
        <title>The Genome Sequence of Anopheles culicifacies species A.</title>
        <authorList>
            <consortium name="The Broad Institute Genomics Platform"/>
            <person name="Neafsey D.E."/>
            <person name="Besansky N."/>
            <person name="Howell P."/>
            <person name="Walton C."/>
            <person name="Young S.K."/>
            <person name="Zeng Q."/>
            <person name="Gargeya S."/>
            <person name="Fitzgerald M."/>
            <person name="Haas B."/>
            <person name="Abouelleil A."/>
            <person name="Allen A.W."/>
            <person name="Alvarado L."/>
            <person name="Arachchi H.M."/>
            <person name="Berlin A.M."/>
            <person name="Chapman S.B."/>
            <person name="Gainer-Dewar J."/>
            <person name="Goldberg J."/>
            <person name="Griggs A."/>
            <person name="Gujja S."/>
            <person name="Hansen M."/>
            <person name="Howarth C."/>
            <person name="Imamovic A."/>
            <person name="Ireland A."/>
            <person name="Larimer J."/>
            <person name="McCowan C."/>
            <person name="Murphy C."/>
            <person name="Pearson M."/>
            <person name="Poon T.W."/>
            <person name="Priest M."/>
            <person name="Roberts A."/>
            <person name="Saif S."/>
            <person name="Shea T."/>
            <person name="Sisk P."/>
            <person name="Sykes S."/>
            <person name="Wortman J."/>
            <person name="Nusbaum C."/>
            <person name="Birren B."/>
        </authorList>
    </citation>
    <scope>NUCLEOTIDE SEQUENCE [LARGE SCALE GENOMIC DNA]</scope>
    <source>
        <strain evidence="2">A-37</strain>
    </source>
</reference>